<name>A0A8H5FEZ3_9AGAR</name>
<evidence type="ECO:0000259" key="1">
    <source>
        <dbReference type="Pfam" id="PF12937"/>
    </source>
</evidence>
<reference evidence="2 3" key="1">
    <citation type="journal article" date="2020" name="ISME J.">
        <title>Uncovering the hidden diversity of litter-decomposition mechanisms in mushroom-forming fungi.</title>
        <authorList>
            <person name="Floudas D."/>
            <person name="Bentzer J."/>
            <person name="Ahren D."/>
            <person name="Johansson T."/>
            <person name="Persson P."/>
            <person name="Tunlid A."/>
        </authorList>
    </citation>
    <scope>NUCLEOTIDE SEQUENCE [LARGE SCALE GENOMIC DNA]</scope>
    <source>
        <strain evidence="2 3">CBS 175.51</strain>
    </source>
</reference>
<gene>
    <name evidence="2" type="ORF">D9611_014162</name>
</gene>
<dbReference type="InterPro" id="IPR036047">
    <property type="entry name" value="F-box-like_dom_sf"/>
</dbReference>
<comment type="caution">
    <text evidence="2">The sequence shown here is derived from an EMBL/GenBank/DDBJ whole genome shotgun (WGS) entry which is preliminary data.</text>
</comment>
<sequence length="552" mass="63479">MPEGRNASLSHLLDSNFPPKEVEIPFVESRIRDLLDRISELRKFEDELERHRSILSPVRKIPREVLGYIFAFLQPDEYDEKVRNARGRMELVNLSLVCKLWREAAFATHELWTGLQIKPRHSPKSFKSVEAWLSRSGSLARRLQYHGWYLESDDPGTFDNLQMCRCGVQDAWPRQEPRPCLLAMSVMPHLLTNGPPLDHLTLMCNDTECFQHFMEAMDSLRAENVATRPRPWDTLKSLSIKFRDASLQTGGHLGQTFISRFERIPRVQSLEVHLPSQSTFEYEFDPSHLELNILPNLIENLTTFTICCPWAGPHLLNLLPHCRNVETLTINFGNSGSALWGLEYHPLVRQYSVSPLVLPKLVTLRIRMGYNVDLLRILKAPRLVNLDISMFPREATKEEHLVLPVTTFLEQSGCGPNLRSFRLHACCIDAEHLFFLLSSLPFLTNLTLDDVETSMHSLWKMFKNLDTNRGADLSFSNLEKLEVLQVPPDYQLNAVVDYLKARGPSLKFQFVASYKIQAPDVTMEKDIRQRLQFGNSGVQASVVPSVRHMYYL</sequence>
<dbReference type="Gene3D" id="1.20.1280.50">
    <property type="match status" value="1"/>
</dbReference>
<organism evidence="2 3">
    <name type="scientific">Ephemerocybe angulata</name>
    <dbReference type="NCBI Taxonomy" id="980116"/>
    <lineage>
        <taxon>Eukaryota</taxon>
        <taxon>Fungi</taxon>
        <taxon>Dikarya</taxon>
        <taxon>Basidiomycota</taxon>
        <taxon>Agaricomycotina</taxon>
        <taxon>Agaricomycetes</taxon>
        <taxon>Agaricomycetidae</taxon>
        <taxon>Agaricales</taxon>
        <taxon>Agaricineae</taxon>
        <taxon>Psathyrellaceae</taxon>
        <taxon>Ephemerocybe</taxon>
    </lineage>
</organism>
<dbReference type="SUPFAM" id="SSF81383">
    <property type="entry name" value="F-box domain"/>
    <property type="match status" value="1"/>
</dbReference>
<dbReference type="InterPro" id="IPR001810">
    <property type="entry name" value="F-box_dom"/>
</dbReference>
<accession>A0A8H5FEZ3</accession>
<protein>
    <recommendedName>
        <fullName evidence="1">F-box domain-containing protein</fullName>
    </recommendedName>
</protein>
<evidence type="ECO:0000313" key="3">
    <source>
        <dbReference type="Proteomes" id="UP000541558"/>
    </source>
</evidence>
<dbReference type="Pfam" id="PF12937">
    <property type="entry name" value="F-box-like"/>
    <property type="match status" value="1"/>
</dbReference>
<feature type="domain" description="F-box" evidence="1">
    <location>
        <begin position="60"/>
        <end position="113"/>
    </location>
</feature>
<evidence type="ECO:0000313" key="2">
    <source>
        <dbReference type="EMBL" id="KAF5334319.1"/>
    </source>
</evidence>
<dbReference type="Gene3D" id="3.80.10.10">
    <property type="entry name" value="Ribonuclease Inhibitor"/>
    <property type="match status" value="1"/>
</dbReference>
<keyword evidence="3" id="KW-1185">Reference proteome</keyword>
<proteinExistence type="predicted"/>
<dbReference type="EMBL" id="JAACJK010000072">
    <property type="protein sequence ID" value="KAF5334319.1"/>
    <property type="molecule type" value="Genomic_DNA"/>
</dbReference>
<dbReference type="Proteomes" id="UP000541558">
    <property type="component" value="Unassembled WGS sequence"/>
</dbReference>
<dbReference type="OrthoDB" id="3224080at2759"/>
<dbReference type="InterPro" id="IPR032675">
    <property type="entry name" value="LRR_dom_sf"/>
</dbReference>
<dbReference type="AlphaFoldDB" id="A0A8H5FEZ3"/>